<feature type="transmembrane region" description="Helical" evidence="7">
    <location>
        <begin position="279"/>
        <end position="301"/>
    </location>
</feature>
<evidence type="ECO:0000256" key="4">
    <source>
        <dbReference type="ARBA" id="ARBA00022692"/>
    </source>
</evidence>
<keyword evidence="4 7" id="KW-0812">Transmembrane</keyword>
<name>A0AAW0XZ86_CHEQU</name>
<keyword evidence="6 7" id="KW-0472">Membrane</keyword>
<protein>
    <recommendedName>
        <fullName evidence="10">Equilibrative nucleoside transporter 3</fullName>
    </recommendedName>
</protein>
<organism evidence="8 9">
    <name type="scientific">Cherax quadricarinatus</name>
    <name type="common">Australian red claw crayfish</name>
    <dbReference type="NCBI Taxonomy" id="27406"/>
    <lineage>
        <taxon>Eukaryota</taxon>
        <taxon>Metazoa</taxon>
        <taxon>Ecdysozoa</taxon>
        <taxon>Arthropoda</taxon>
        <taxon>Crustacea</taxon>
        <taxon>Multicrustacea</taxon>
        <taxon>Malacostraca</taxon>
        <taxon>Eumalacostraca</taxon>
        <taxon>Eucarida</taxon>
        <taxon>Decapoda</taxon>
        <taxon>Pleocyemata</taxon>
        <taxon>Astacidea</taxon>
        <taxon>Parastacoidea</taxon>
        <taxon>Parastacidae</taxon>
        <taxon>Cherax</taxon>
    </lineage>
</organism>
<comment type="similarity">
    <text evidence="2">Belongs to the SLC29A/ENT transporter (TC 2.A.57) family.</text>
</comment>
<feature type="transmembrane region" description="Helical" evidence="7">
    <location>
        <begin position="121"/>
        <end position="142"/>
    </location>
</feature>
<dbReference type="InterPro" id="IPR002259">
    <property type="entry name" value="Eqnu_transpt"/>
</dbReference>
<feature type="transmembrane region" description="Helical" evidence="7">
    <location>
        <begin position="209"/>
        <end position="234"/>
    </location>
</feature>
<accession>A0AAW0XZ86</accession>
<feature type="transmembrane region" description="Helical" evidence="7">
    <location>
        <begin position="148"/>
        <end position="170"/>
    </location>
</feature>
<comment type="caution">
    <text evidence="8">The sequence shown here is derived from an EMBL/GenBank/DDBJ whole genome shotgun (WGS) entry which is preliminary data.</text>
</comment>
<evidence type="ECO:0000256" key="6">
    <source>
        <dbReference type="ARBA" id="ARBA00023136"/>
    </source>
</evidence>
<keyword evidence="5 7" id="KW-1133">Transmembrane helix</keyword>
<dbReference type="InterPro" id="IPR036259">
    <property type="entry name" value="MFS_trans_sf"/>
</dbReference>
<feature type="transmembrane region" description="Helical" evidence="7">
    <location>
        <begin position="313"/>
        <end position="339"/>
    </location>
</feature>
<evidence type="ECO:0000256" key="5">
    <source>
        <dbReference type="ARBA" id="ARBA00022989"/>
    </source>
</evidence>
<dbReference type="PIRSF" id="PIRSF016379">
    <property type="entry name" value="ENT"/>
    <property type="match status" value="1"/>
</dbReference>
<reference evidence="8 9" key="1">
    <citation type="journal article" date="2024" name="BMC Genomics">
        <title>Genome assembly of redclaw crayfish (Cherax quadricarinatus) provides insights into its immune adaptation and hypoxia tolerance.</title>
        <authorList>
            <person name="Liu Z."/>
            <person name="Zheng J."/>
            <person name="Li H."/>
            <person name="Fang K."/>
            <person name="Wang S."/>
            <person name="He J."/>
            <person name="Zhou D."/>
            <person name="Weng S."/>
            <person name="Chi M."/>
            <person name="Gu Z."/>
            <person name="He J."/>
            <person name="Li F."/>
            <person name="Wang M."/>
        </authorList>
    </citation>
    <scope>NUCLEOTIDE SEQUENCE [LARGE SCALE GENOMIC DNA]</scope>
    <source>
        <strain evidence="8">ZL_2023a</strain>
    </source>
</reference>
<feature type="non-terminal residue" evidence="8">
    <location>
        <position position="1"/>
    </location>
</feature>
<dbReference type="PANTHER" id="PTHR10332:SF88">
    <property type="entry name" value="EQUILIBRATIVE NUCLEOSIDE TRANSPORTER 1, ISOFORM A"/>
    <property type="match status" value="1"/>
</dbReference>
<comment type="subcellular location">
    <subcellularLocation>
        <location evidence="1">Membrane</location>
        <topology evidence="1">Multi-pass membrane protein</topology>
    </subcellularLocation>
</comment>
<feature type="transmembrane region" description="Helical" evidence="7">
    <location>
        <begin position="351"/>
        <end position="375"/>
    </location>
</feature>
<keyword evidence="9" id="KW-1185">Reference proteome</keyword>
<dbReference type="AlphaFoldDB" id="A0AAW0XZ86"/>
<evidence type="ECO:0000313" key="9">
    <source>
        <dbReference type="Proteomes" id="UP001445076"/>
    </source>
</evidence>
<sequence length="378" mass="41606">NVSLGEEWDDQNTTLTSLQVSFTPTLVIVSNTFCTIFLIVTSAIVRSVSEKVRMLGSLTLCLLAMVIITALTLVNTDSWQMTFFVVTMIIVALLNICAAVTQGSIYGLSGIFPSTCINSMYSGQAIAGVFSSLARIISLLLGDEPVTSGLIFFAIADVFLVFSIIEYIFLTKMTYYAEMKSDSEKKEVLETQPEVKSNWASYLVVFKKLWLMGMTYGGTLFVTLMIYPAVVVYITSTSAESPWSEVFFQPTITFLLFNLADWVGRETPRWVPWPGPQGWMLHVVGAARLIFLPLLMLCHGTNKTFPTIFNNDAYYIIILFLFAFTNGHIGTLCLIYYPALVEADELEVGGAILAAMLGVGMVVGSLLSPALVALWGPH</sequence>
<evidence type="ECO:0000256" key="3">
    <source>
        <dbReference type="ARBA" id="ARBA00022448"/>
    </source>
</evidence>
<evidence type="ECO:0000256" key="7">
    <source>
        <dbReference type="SAM" id="Phobius"/>
    </source>
</evidence>
<evidence type="ECO:0000256" key="1">
    <source>
        <dbReference type="ARBA" id="ARBA00004141"/>
    </source>
</evidence>
<dbReference type="EMBL" id="JARKIK010000020">
    <property type="protein sequence ID" value="KAK8745039.1"/>
    <property type="molecule type" value="Genomic_DNA"/>
</dbReference>
<dbReference type="Pfam" id="PF01733">
    <property type="entry name" value="Nucleoside_tran"/>
    <property type="match status" value="1"/>
</dbReference>
<evidence type="ECO:0000256" key="2">
    <source>
        <dbReference type="ARBA" id="ARBA00007965"/>
    </source>
</evidence>
<keyword evidence="3" id="KW-0813">Transport</keyword>
<proteinExistence type="inferred from homology"/>
<dbReference type="Proteomes" id="UP001445076">
    <property type="component" value="Unassembled WGS sequence"/>
</dbReference>
<feature type="transmembrane region" description="Helical" evidence="7">
    <location>
        <begin position="52"/>
        <end position="73"/>
    </location>
</feature>
<dbReference type="GO" id="GO:0005337">
    <property type="term" value="F:nucleoside transmembrane transporter activity"/>
    <property type="evidence" value="ECO:0007669"/>
    <property type="project" value="InterPro"/>
</dbReference>
<dbReference type="SUPFAM" id="SSF103473">
    <property type="entry name" value="MFS general substrate transporter"/>
    <property type="match status" value="1"/>
</dbReference>
<evidence type="ECO:0008006" key="10">
    <source>
        <dbReference type="Google" id="ProtNLM"/>
    </source>
</evidence>
<feature type="transmembrane region" description="Helical" evidence="7">
    <location>
        <begin position="20"/>
        <end position="40"/>
    </location>
</feature>
<evidence type="ECO:0000313" key="8">
    <source>
        <dbReference type="EMBL" id="KAK8745039.1"/>
    </source>
</evidence>
<dbReference type="PANTHER" id="PTHR10332">
    <property type="entry name" value="EQUILIBRATIVE NUCLEOSIDE TRANSPORTER"/>
    <property type="match status" value="1"/>
</dbReference>
<gene>
    <name evidence="8" type="ORF">OTU49_000417</name>
</gene>
<dbReference type="GO" id="GO:0005886">
    <property type="term" value="C:plasma membrane"/>
    <property type="evidence" value="ECO:0007669"/>
    <property type="project" value="TreeGrafter"/>
</dbReference>
<dbReference type="PRINTS" id="PR01130">
    <property type="entry name" value="DERENTRNSPRT"/>
</dbReference>
<feature type="transmembrane region" description="Helical" evidence="7">
    <location>
        <begin position="79"/>
        <end position="100"/>
    </location>
</feature>